<dbReference type="EMBL" id="JAIZAY010000004">
    <property type="protein sequence ID" value="KAJ8043761.1"/>
    <property type="molecule type" value="Genomic_DNA"/>
</dbReference>
<gene>
    <name evidence="1" type="ORF">HOLleu_11009</name>
</gene>
<sequence>MYCRKNCLSNFENNSCSRSGRHAMLYVLVWVEMLLREMNRIRGDDTRIRRELLAGLKKYSTGLIHKGEARKQMHPYFSAAVAELDSSDDVTPDAVAIAAFLAIPGLLQEQVGQIIVADNDEVCGS</sequence>
<name>A0A9Q1CF33_HOLLE</name>
<dbReference type="Proteomes" id="UP001152320">
    <property type="component" value="Chromosome 4"/>
</dbReference>
<reference evidence="1" key="1">
    <citation type="submission" date="2021-10" db="EMBL/GenBank/DDBJ databases">
        <title>Tropical sea cucumber genome reveals ecological adaptation and Cuvierian tubules defense mechanism.</title>
        <authorList>
            <person name="Chen T."/>
        </authorList>
    </citation>
    <scope>NUCLEOTIDE SEQUENCE</scope>
    <source>
        <strain evidence="1">Nanhai2018</strain>
        <tissue evidence="1">Muscle</tissue>
    </source>
</reference>
<accession>A0A9Q1CF33</accession>
<protein>
    <submittedName>
        <fullName evidence="1">Uncharacterized protein</fullName>
    </submittedName>
</protein>
<keyword evidence="2" id="KW-1185">Reference proteome</keyword>
<organism evidence="1 2">
    <name type="scientific">Holothuria leucospilota</name>
    <name type="common">Black long sea cucumber</name>
    <name type="synonym">Mertensiothuria leucospilota</name>
    <dbReference type="NCBI Taxonomy" id="206669"/>
    <lineage>
        <taxon>Eukaryota</taxon>
        <taxon>Metazoa</taxon>
        <taxon>Echinodermata</taxon>
        <taxon>Eleutherozoa</taxon>
        <taxon>Echinozoa</taxon>
        <taxon>Holothuroidea</taxon>
        <taxon>Aspidochirotacea</taxon>
        <taxon>Aspidochirotida</taxon>
        <taxon>Holothuriidae</taxon>
        <taxon>Holothuria</taxon>
    </lineage>
</organism>
<comment type="caution">
    <text evidence="1">The sequence shown here is derived from an EMBL/GenBank/DDBJ whole genome shotgun (WGS) entry which is preliminary data.</text>
</comment>
<evidence type="ECO:0000313" key="1">
    <source>
        <dbReference type="EMBL" id="KAJ8043761.1"/>
    </source>
</evidence>
<dbReference type="OrthoDB" id="10638141at2759"/>
<dbReference type="AlphaFoldDB" id="A0A9Q1CF33"/>
<proteinExistence type="predicted"/>
<evidence type="ECO:0000313" key="2">
    <source>
        <dbReference type="Proteomes" id="UP001152320"/>
    </source>
</evidence>